<gene>
    <name evidence="3" type="ORF">GA0074694_1788</name>
</gene>
<evidence type="ECO:0000259" key="2">
    <source>
        <dbReference type="Pfam" id="PF00561"/>
    </source>
</evidence>
<feature type="domain" description="AB hydrolase-1" evidence="2">
    <location>
        <begin position="50"/>
        <end position="306"/>
    </location>
</feature>
<keyword evidence="1" id="KW-0378">Hydrolase</keyword>
<dbReference type="AlphaFoldDB" id="A0A1C6RIK6"/>
<dbReference type="InterPro" id="IPR029058">
    <property type="entry name" value="AB_hydrolase_fold"/>
</dbReference>
<reference evidence="4" key="1">
    <citation type="submission" date="2016-06" db="EMBL/GenBank/DDBJ databases">
        <authorList>
            <person name="Varghese N."/>
        </authorList>
    </citation>
    <scope>NUCLEOTIDE SEQUENCE [LARGE SCALE GENOMIC DNA]</scope>
    <source>
        <strain evidence="4">DSM 46123</strain>
    </source>
</reference>
<dbReference type="PANTHER" id="PTHR43329">
    <property type="entry name" value="EPOXIDE HYDROLASE"/>
    <property type="match status" value="1"/>
</dbReference>
<dbReference type="InterPro" id="IPR000639">
    <property type="entry name" value="Epox_hydrolase-like"/>
</dbReference>
<dbReference type="PRINTS" id="PR00111">
    <property type="entry name" value="ABHYDROLASE"/>
</dbReference>
<dbReference type="Pfam" id="PF00561">
    <property type="entry name" value="Abhydrolase_1"/>
    <property type="match status" value="1"/>
</dbReference>
<dbReference type="Proteomes" id="UP000198906">
    <property type="component" value="Unassembled WGS sequence"/>
</dbReference>
<organism evidence="3 4">
    <name type="scientific">Micromonospora inyonensis</name>
    <dbReference type="NCBI Taxonomy" id="47866"/>
    <lineage>
        <taxon>Bacteria</taxon>
        <taxon>Bacillati</taxon>
        <taxon>Actinomycetota</taxon>
        <taxon>Actinomycetes</taxon>
        <taxon>Micromonosporales</taxon>
        <taxon>Micromonosporaceae</taxon>
        <taxon>Micromonospora</taxon>
    </lineage>
</organism>
<dbReference type="SUPFAM" id="SSF53474">
    <property type="entry name" value="alpha/beta-Hydrolases"/>
    <property type="match status" value="1"/>
</dbReference>
<dbReference type="Gene3D" id="3.40.50.1820">
    <property type="entry name" value="alpha/beta hydrolase"/>
    <property type="match status" value="1"/>
</dbReference>
<evidence type="ECO:0000313" key="3">
    <source>
        <dbReference type="EMBL" id="SCL16843.1"/>
    </source>
</evidence>
<evidence type="ECO:0000313" key="4">
    <source>
        <dbReference type="Proteomes" id="UP000198906"/>
    </source>
</evidence>
<proteinExistence type="predicted"/>
<dbReference type="STRING" id="47866.GA0074694_1788"/>
<sequence>MPAGPRLTDMTDQHDGPIDESCVLTDGPWTHRFVGANGSRFHVVEAGTGPMVLFLHGFPEFWWAWHEMLPTVADAGFRAVAVDLRGYGATDKPPRGYDGYTLAADVAGLIRALGERSATVVGTGAGGLLGWTAASFHPRLVRRLVVLGAPHPLRLRAGIFADPRGQFSAATPTLKFQLPRYEHLLTRDDAVRVEEMLRRWGGRRWVDSPSFAPYAARCREAMRIPQAAFCALEAYRWAFRSVLRLHGYRFVKLMQKPLVTPTLQLHGAEDVASLPRTAQGSGRYVLAPYEWRLLDGVGHFPHLEAPDVVLGEILRWAKS</sequence>
<name>A0A1C6RIK6_9ACTN</name>
<dbReference type="InterPro" id="IPR000073">
    <property type="entry name" value="AB_hydrolase_1"/>
</dbReference>
<keyword evidence="4" id="KW-1185">Reference proteome</keyword>
<protein>
    <submittedName>
        <fullName evidence="3">Pimeloyl-ACP methyl ester carboxylesterase</fullName>
    </submittedName>
</protein>
<accession>A0A1C6RIK6</accession>
<dbReference type="EMBL" id="FMHU01000001">
    <property type="protein sequence ID" value="SCL16843.1"/>
    <property type="molecule type" value="Genomic_DNA"/>
</dbReference>
<evidence type="ECO:0000256" key="1">
    <source>
        <dbReference type="ARBA" id="ARBA00022801"/>
    </source>
</evidence>
<dbReference type="PRINTS" id="PR00412">
    <property type="entry name" value="EPOXHYDRLASE"/>
</dbReference>
<dbReference type="GO" id="GO:0016787">
    <property type="term" value="F:hydrolase activity"/>
    <property type="evidence" value="ECO:0007669"/>
    <property type="project" value="UniProtKB-KW"/>
</dbReference>